<accession>A0AAV5LHA3</accession>
<keyword evidence="2" id="KW-1185">Reference proteome</keyword>
<dbReference type="Proteomes" id="UP001054252">
    <property type="component" value="Unassembled WGS sequence"/>
</dbReference>
<gene>
    <name evidence="1" type="ORF">SLEP1_g44782</name>
</gene>
<evidence type="ECO:0000313" key="2">
    <source>
        <dbReference type="Proteomes" id="UP001054252"/>
    </source>
</evidence>
<protein>
    <submittedName>
        <fullName evidence="1">Uncharacterized protein</fullName>
    </submittedName>
</protein>
<organism evidence="1 2">
    <name type="scientific">Rubroshorea leprosula</name>
    <dbReference type="NCBI Taxonomy" id="152421"/>
    <lineage>
        <taxon>Eukaryota</taxon>
        <taxon>Viridiplantae</taxon>
        <taxon>Streptophyta</taxon>
        <taxon>Embryophyta</taxon>
        <taxon>Tracheophyta</taxon>
        <taxon>Spermatophyta</taxon>
        <taxon>Magnoliopsida</taxon>
        <taxon>eudicotyledons</taxon>
        <taxon>Gunneridae</taxon>
        <taxon>Pentapetalae</taxon>
        <taxon>rosids</taxon>
        <taxon>malvids</taxon>
        <taxon>Malvales</taxon>
        <taxon>Dipterocarpaceae</taxon>
        <taxon>Rubroshorea</taxon>
    </lineage>
</organism>
<sequence length="86" mass="10087">MHLSSETASKKKLKMQVNFKKLKAVKNRMPLELNTQVGWLNPIALFGIEKMTIYPYVRSWTLIIHHLAFLLQLRQYSSDKLLSGWN</sequence>
<proteinExistence type="predicted"/>
<evidence type="ECO:0000313" key="1">
    <source>
        <dbReference type="EMBL" id="GKV36676.1"/>
    </source>
</evidence>
<name>A0AAV5LHA3_9ROSI</name>
<reference evidence="1 2" key="1">
    <citation type="journal article" date="2021" name="Commun. Biol.">
        <title>The genome of Shorea leprosula (Dipterocarpaceae) highlights the ecological relevance of drought in aseasonal tropical rainforests.</title>
        <authorList>
            <person name="Ng K.K.S."/>
            <person name="Kobayashi M.J."/>
            <person name="Fawcett J.A."/>
            <person name="Hatakeyama M."/>
            <person name="Paape T."/>
            <person name="Ng C.H."/>
            <person name="Ang C.C."/>
            <person name="Tnah L.H."/>
            <person name="Lee C.T."/>
            <person name="Nishiyama T."/>
            <person name="Sese J."/>
            <person name="O'Brien M.J."/>
            <person name="Copetti D."/>
            <person name="Mohd Noor M.I."/>
            <person name="Ong R.C."/>
            <person name="Putra M."/>
            <person name="Sireger I.Z."/>
            <person name="Indrioko S."/>
            <person name="Kosugi Y."/>
            <person name="Izuno A."/>
            <person name="Isagi Y."/>
            <person name="Lee S.L."/>
            <person name="Shimizu K.K."/>
        </authorList>
    </citation>
    <scope>NUCLEOTIDE SEQUENCE [LARGE SCALE GENOMIC DNA]</scope>
    <source>
        <strain evidence="1">214</strain>
    </source>
</reference>
<comment type="caution">
    <text evidence="1">The sequence shown here is derived from an EMBL/GenBank/DDBJ whole genome shotgun (WGS) entry which is preliminary data.</text>
</comment>
<dbReference type="EMBL" id="BPVZ01000118">
    <property type="protein sequence ID" value="GKV36676.1"/>
    <property type="molecule type" value="Genomic_DNA"/>
</dbReference>
<dbReference type="AlphaFoldDB" id="A0AAV5LHA3"/>